<comment type="caution">
    <text evidence="2">The sequence shown here is derived from an EMBL/GenBank/DDBJ whole genome shotgun (WGS) entry which is preliminary data.</text>
</comment>
<dbReference type="OrthoDB" id="7318948at2759"/>
<proteinExistence type="predicted"/>
<name>A0A448X1C2_9PLAT</name>
<dbReference type="Gene3D" id="3.80.10.10">
    <property type="entry name" value="Ribonuclease Inhibitor"/>
    <property type="match status" value="1"/>
</dbReference>
<dbReference type="Proteomes" id="UP000784294">
    <property type="component" value="Unassembled WGS sequence"/>
</dbReference>
<protein>
    <submittedName>
        <fullName evidence="2">Uncharacterized protein</fullName>
    </submittedName>
</protein>
<sequence>MDGSNADHMATGCDTGYYTPHYAEMTGPNGQNIYSTGGGSGPYSGTGSGNTNFIGGGVYGDEDSGVSCGLDSSDLIDALGGPQAISMLSDQQLEDLGRTQFTFVNPQADNEMATTSMNLIVEEDDRSLDETEILRVTGAKSLESVRTLCVPCSGYTSIDAEALCRCLNLRHLDLSENALRIFPRRLHLPRLTQLGLTGNRFIHLPLIEQFPQLTRLTLDERMKQLLNPQMLAYFCPRLKTINDQLFDEVSTDFTLRIVQEARGIIEPHIRSKWESEFADRYHTVRGIGQRRHLIESMVKHLKERNLLMDETISKYKDLMLYRFVEDYLRSKLFEHSNGMRDESSDMDRYKMYYEGLSKDDSSDFDEDEEAEAEARAAGMCDYAF</sequence>
<dbReference type="Pfam" id="PF13855">
    <property type="entry name" value="LRR_8"/>
    <property type="match status" value="1"/>
</dbReference>
<dbReference type="EMBL" id="CAAALY010074071">
    <property type="protein sequence ID" value="VEL25456.1"/>
    <property type="molecule type" value="Genomic_DNA"/>
</dbReference>
<dbReference type="InterPro" id="IPR032675">
    <property type="entry name" value="LRR_dom_sf"/>
</dbReference>
<comment type="subcellular location">
    <subcellularLocation>
        <location evidence="1">Cytoplasm</location>
        <location evidence="1">Cytoskeleton</location>
        <location evidence="1">Microtubule organizing center</location>
        <location evidence="1">Centrosome</location>
    </subcellularLocation>
</comment>
<dbReference type="GO" id="GO:0005813">
    <property type="term" value="C:centrosome"/>
    <property type="evidence" value="ECO:0007669"/>
    <property type="project" value="UniProtKB-SubCell"/>
</dbReference>
<evidence type="ECO:0000313" key="3">
    <source>
        <dbReference type="Proteomes" id="UP000784294"/>
    </source>
</evidence>
<keyword evidence="3" id="KW-1185">Reference proteome</keyword>
<reference evidence="2" key="1">
    <citation type="submission" date="2018-11" db="EMBL/GenBank/DDBJ databases">
        <authorList>
            <consortium name="Pathogen Informatics"/>
        </authorList>
    </citation>
    <scope>NUCLEOTIDE SEQUENCE</scope>
</reference>
<evidence type="ECO:0000313" key="2">
    <source>
        <dbReference type="EMBL" id="VEL25456.1"/>
    </source>
</evidence>
<gene>
    <name evidence="2" type="ORF">PXEA_LOCUS18896</name>
</gene>
<accession>A0A448X1C2</accession>
<dbReference type="InterPro" id="IPR052489">
    <property type="entry name" value="LRWD1"/>
</dbReference>
<dbReference type="InterPro" id="IPR001611">
    <property type="entry name" value="Leu-rich_rpt"/>
</dbReference>
<evidence type="ECO:0000256" key="1">
    <source>
        <dbReference type="ARBA" id="ARBA00004300"/>
    </source>
</evidence>
<dbReference type="PROSITE" id="PS51450">
    <property type="entry name" value="LRR"/>
    <property type="match status" value="1"/>
</dbReference>
<organism evidence="2 3">
    <name type="scientific">Protopolystoma xenopodis</name>
    <dbReference type="NCBI Taxonomy" id="117903"/>
    <lineage>
        <taxon>Eukaryota</taxon>
        <taxon>Metazoa</taxon>
        <taxon>Spiralia</taxon>
        <taxon>Lophotrochozoa</taxon>
        <taxon>Platyhelminthes</taxon>
        <taxon>Monogenea</taxon>
        <taxon>Polyopisthocotylea</taxon>
        <taxon>Polystomatidea</taxon>
        <taxon>Polystomatidae</taxon>
        <taxon>Protopolystoma</taxon>
    </lineage>
</organism>
<dbReference type="PANTHER" id="PTHR24370:SF10">
    <property type="entry name" value="LEUCINE-RICH REPEAT AND WD REPEAT-CONTAINING PROTEIN 1"/>
    <property type="match status" value="1"/>
</dbReference>
<dbReference type="SUPFAM" id="SSF52058">
    <property type="entry name" value="L domain-like"/>
    <property type="match status" value="1"/>
</dbReference>
<dbReference type="PANTHER" id="PTHR24370">
    <property type="entry name" value="OPTICIN"/>
    <property type="match status" value="1"/>
</dbReference>
<dbReference type="AlphaFoldDB" id="A0A448X1C2"/>